<dbReference type="GO" id="GO:0006950">
    <property type="term" value="P:response to stress"/>
    <property type="evidence" value="ECO:0007669"/>
    <property type="project" value="TreeGrafter"/>
</dbReference>
<evidence type="ECO:0000313" key="4">
    <source>
        <dbReference type="Proteomes" id="UP000234341"/>
    </source>
</evidence>
<protein>
    <submittedName>
        <fullName evidence="3">MarR family transcriptional regulator</fullName>
    </submittedName>
</protein>
<feature type="compositionally biased region" description="Basic and acidic residues" evidence="1">
    <location>
        <begin position="12"/>
        <end position="26"/>
    </location>
</feature>
<feature type="domain" description="HTH marR-type" evidence="2">
    <location>
        <begin position="44"/>
        <end position="176"/>
    </location>
</feature>
<accession>A0A2N5CHS1</accession>
<dbReference type="InterPro" id="IPR036388">
    <property type="entry name" value="WH-like_DNA-bd_sf"/>
</dbReference>
<feature type="region of interest" description="Disordered" evidence="1">
    <location>
        <begin position="1"/>
        <end position="40"/>
    </location>
</feature>
<evidence type="ECO:0000256" key="1">
    <source>
        <dbReference type="SAM" id="MobiDB-lite"/>
    </source>
</evidence>
<gene>
    <name evidence="3" type="ORF">CYJ10_00175</name>
</gene>
<evidence type="ECO:0000259" key="2">
    <source>
        <dbReference type="PROSITE" id="PS50995"/>
    </source>
</evidence>
<comment type="caution">
    <text evidence="3">The sequence shown here is derived from an EMBL/GenBank/DDBJ whole genome shotgun (WGS) entry which is preliminary data.</text>
</comment>
<dbReference type="GO" id="GO:0003700">
    <property type="term" value="F:DNA-binding transcription factor activity"/>
    <property type="evidence" value="ECO:0007669"/>
    <property type="project" value="InterPro"/>
</dbReference>
<dbReference type="Proteomes" id="UP000234341">
    <property type="component" value="Unassembled WGS sequence"/>
</dbReference>
<dbReference type="PROSITE" id="PS50995">
    <property type="entry name" value="HTH_MARR_2"/>
    <property type="match status" value="1"/>
</dbReference>
<dbReference type="InterPro" id="IPR000835">
    <property type="entry name" value="HTH_MarR-typ"/>
</dbReference>
<dbReference type="SUPFAM" id="SSF46785">
    <property type="entry name" value="Winged helix' DNA-binding domain"/>
    <property type="match status" value="1"/>
</dbReference>
<reference evidence="3 4" key="1">
    <citation type="submission" date="2017-12" db="EMBL/GenBank/DDBJ databases">
        <title>Genome sequence of the active heterotrophic nitrifier-denitrifier, Cupriavidus pauculus UM1.</title>
        <authorList>
            <person name="Putonti C."/>
            <person name="Castignetti D."/>
        </authorList>
    </citation>
    <scope>NUCLEOTIDE SEQUENCE [LARGE SCALE GENOMIC DNA]</scope>
    <source>
        <strain evidence="3 4">UM1</strain>
    </source>
</reference>
<dbReference type="AlphaFoldDB" id="A0A2N5CHS1"/>
<dbReference type="InterPro" id="IPR036390">
    <property type="entry name" value="WH_DNA-bd_sf"/>
</dbReference>
<dbReference type="InterPro" id="IPR039422">
    <property type="entry name" value="MarR/SlyA-like"/>
</dbReference>
<name>A0A2N5CHS1_9BURK</name>
<dbReference type="PANTHER" id="PTHR33164">
    <property type="entry name" value="TRANSCRIPTIONAL REGULATOR, MARR FAMILY"/>
    <property type="match status" value="1"/>
</dbReference>
<sequence length="183" mass="19495">MTKTLPTLGKIKGKDQEKGRAKRDSQPADAVAIPAPGQGKRGESGYLAYLLRQASAANRLHMERALADLGVTLPQFFVLTMLGAYPGISGADVARLALLTPQTVSVIMGNLEKMGAIVRQPHPVHGRIQTIALSDAGRALLAQCKVRATDVDKQLRAGLTPDEEAVVRRWLVTLAVPGEGLAE</sequence>
<dbReference type="EMBL" id="PJRP01000001">
    <property type="protein sequence ID" value="PLQ01768.1"/>
    <property type="molecule type" value="Genomic_DNA"/>
</dbReference>
<organism evidence="3 4">
    <name type="scientific">Cupriavidus pauculus</name>
    <dbReference type="NCBI Taxonomy" id="82633"/>
    <lineage>
        <taxon>Bacteria</taxon>
        <taxon>Pseudomonadati</taxon>
        <taxon>Pseudomonadota</taxon>
        <taxon>Betaproteobacteria</taxon>
        <taxon>Burkholderiales</taxon>
        <taxon>Burkholderiaceae</taxon>
        <taxon>Cupriavidus</taxon>
    </lineage>
</organism>
<proteinExistence type="predicted"/>
<dbReference type="PANTHER" id="PTHR33164:SF43">
    <property type="entry name" value="HTH-TYPE TRANSCRIPTIONAL REPRESSOR YETL"/>
    <property type="match status" value="1"/>
</dbReference>
<evidence type="ECO:0000313" key="3">
    <source>
        <dbReference type="EMBL" id="PLQ01768.1"/>
    </source>
</evidence>
<dbReference type="STRING" id="82633.GCA_000974605_05714"/>
<dbReference type="SMART" id="SM00347">
    <property type="entry name" value="HTH_MARR"/>
    <property type="match status" value="1"/>
</dbReference>
<dbReference type="RefSeq" id="WP_101679577.1">
    <property type="nucleotide sequence ID" value="NZ_PJRP01000001.1"/>
</dbReference>
<dbReference type="Gene3D" id="1.10.10.10">
    <property type="entry name" value="Winged helix-like DNA-binding domain superfamily/Winged helix DNA-binding domain"/>
    <property type="match status" value="1"/>
</dbReference>
<dbReference type="Pfam" id="PF12802">
    <property type="entry name" value="MarR_2"/>
    <property type="match status" value="1"/>
</dbReference>
<dbReference type="OrthoDB" id="117723at2"/>